<reference evidence="1 2" key="1">
    <citation type="submission" date="2021-11" db="EMBL/GenBank/DDBJ databases">
        <title>Black yeast isolated from Biological Soil Crust.</title>
        <authorList>
            <person name="Kurbessoian T."/>
        </authorList>
    </citation>
    <scope>NUCLEOTIDE SEQUENCE [LARGE SCALE GENOMIC DNA]</scope>
    <source>
        <strain evidence="1 2">CCFEE 5522</strain>
    </source>
</reference>
<accession>A0AAV9JIK1</accession>
<organism evidence="1 2">
    <name type="scientific">Oleoguttula mirabilis</name>
    <dbReference type="NCBI Taxonomy" id="1507867"/>
    <lineage>
        <taxon>Eukaryota</taxon>
        <taxon>Fungi</taxon>
        <taxon>Dikarya</taxon>
        <taxon>Ascomycota</taxon>
        <taxon>Pezizomycotina</taxon>
        <taxon>Dothideomycetes</taxon>
        <taxon>Dothideomycetidae</taxon>
        <taxon>Mycosphaerellales</taxon>
        <taxon>Teratosphaeriaceae</taxon>
        <taxon>Oleoguttula</taxon>
    </lineage>
</organism>
<evidence type="ECO:0000313" key="2">
    <source>
        <dbReference type="Proteomes" id="UP001324427"/>
    </source>
</evidence>
<comment type="caution">
    <text evidence="1">The sequence shown here is derived from an EMBL/GenBank/DDBJ whole genome shotgun (WGS) entry which is preliminary data.</text>
</comment>
<dbReference type="Proteomes" id="UP001324427">
    <property type="component" value="Unassembled WGS sequence"/>
</dbReference>
<proteinExistence type="predicted"/>
<dbReference type="EMBL" id="JAVFHQ010000022">
    <property type="protein sequence ID" value="KAK4544892.1"/>
    <property type="molecule type" value="Genomic_DNA"/>
</dbReference>
<sequence>MARPVAPAKPPEYCSVAHRQRIAALIPSDNGEQVVTMKTGQGSGLRIPQRLVDIDASAWKQHKHPYGDSNPSKLTIWSVSAVLAPRICPPRRHRAGGRMSEFWERAHGTSGEAASTAQRHICNSKSKRRRYINGRRPERTADNV</sequence>
<evidence type="ECO:0000313" key="1">
    <source>
        <dbReference type="EMBL" id="KAK4544892.1"/>
    </source>
</evidence>
<name>A0AAV9JIK1_9PEZI</name>
<keyword evidence="2" id="KW-1185">Reference proteome</keyword>
<protein>
    <submittedName>
        <fullName evidence="1">Uncharacterized protein</fullName>
    </submittedName>
</protein>
<dbReference type="AlphaFoldDB" id="A0AAV9JIK1"/>
<gene>
    <name evidence="1" type="ORF">LTR36_003796</name>
</gene>